<feature type="active site" evidence="7">
    <location>
        <position position="151"/>
    </location>
</feature>
<dbReference type="HAMAP" id="MF_00150">
    <property type="entry name" value="ArgC_type1"/>
    <property type="match status" value="1"/>
</dbReference>
<evidence type="ECO:0000256" key="2">
    <source>
        <dbReference type="ARBA" id="ARBA00022571"/>
    </source>
</evidence>
<dbReference type="CDD" id="cd24148">
    <property type="entry name" value="AGPR_1_actinobacAGPR_like"/>
    <property type="match status" value="1"/>
</dbReference>
<evidence type="ECO:0000256" key="4">
    <source>
        <dbReference type="ARBA" id="ARBA00022857"/>
    </source>
</evidence>
<proteinExistence type="inferred from homology"/>
<evidence type="ECO:0000313" key="9">
    <source>
        <dbReference type="EMBL" id="TNL94366.1"/>
    </source>
</evidence>
<dbReference type="SUPFAM" id="SSF55347">
    <property type="entry name" value="Glyceraldehyde-3-phosphate dehydrogenase-like, C-terminal domain"/>
    <property type="match status" value="1"/>
</dbReference>
<dbReference type="GO" id="GO:0051287">
    <property type="term" value="F:NAD binding"/>
    <property type="evidence" value="ECO:0007669"/>
    <property type="project" value="InterPro"/>
</dbReference>
<comment type="function">
    <text evidence="7">Catalyzes the NADPH-dependent reduction of N-acetyl-5-glutamyl phosphate to yield N-acetyl-L-glutamate 5-semialdehyde.</text>
</comment>
<comment type="similarity">
    <text evidence="7">Belongs to the NAGSA dehydrogenase family. Type 1 subfamily.</text>
</comment>
<sequence>MVTSIAVAGASGYAGGEILRLLLSHPAYVRGELRIGALTAGSSAGATVGELMPHLKPLAERVLEPTSLDVLQGHDVVFLALPHGHSAELAQQLDASTTIVDCAADFRLESAEQWQKYYQSEHAGTWPYGLPEMPGNRERIATSTRVAIPGCFPTGATLATLPAVQAGLVEPHLTITSVTGVSGAGKKAQVSLLGAETMSNAKAYSVAGQHRHTPEIKQNLQAFTKDSVSINFTPVLAPMPRGILTVASAPVKPGTGAEDVRRAYKRAYASETFVALLPLGQQPQTQHVLGSNLCHVQVELDETAGTVVMTSAIDNLTKGTAGAAVQCMNLVRGFDEAAGLPLVGLAP</sequence>
<comment type="subcellular location">
    <subcellularLocation>
        <location evidence="7">Cytoplasm</location>
    </subcellularLocation>
</comment>
<dbReference type="NCBIfam" id="TIGR01850">
    <property type="entry name" value="argC"/>
    <property type="match status" value="1"/>
</dbReference>
<dbReference type="Gene3D" id="3.40.50.720">
    <property type="entry name" value="NAD(P)-binding Rossmann-like Domain"/>
    <property type="match status" value="1"/>
</dbReference>
<feature type="domain" description="Semialdehyde dehydrogenase NAD-binding" evidence="8">
    <location>
        <begin position="4"/>
        <end position="141"/>
    </location>
</feature>
<comment type="pathway">
    <text evidence="1 7">Amino-acid biosynthesis; L-arginine biosynthesis; N(2)-acetyl-L-ornithine from L-glutamate: step 3/4.</text>
</comment>
<dbReference type="SMART" id="SM00859">
    <property type="entry name" value="Semialdhyde_dh"/>
    <property type="match status" value="1"/>
</dbReference>
<dbReference type="PANTHER" id="PTHR32338:SF10">
    <property type="entry name" value="N-ACETYL-GAMMA-GLUTAMYL-PHOSPHATE REDUCTASE, CHLOROPLASTIC-RELATED"/>
    <property type="match status" value="1"/>
</dbReference>
<dbReference type="Proteomes" id="UP000312032">
    <property type="component" value="Unassembled WGS sequence"/>
</dbReference>
<evidence type="ECO:0000256" key="1">
    <source>
        <dbReference type="ARBA" id="ARBA00004862"/>
    </source>
</evidence>
<gene>
    <name evidence="7" type="primary">argC</name>
    <name evidence="9" type="ORF">FHE74_10400</name>
</gene>
<dbReference type="GO" id="GO:0006526">
    <property type="term" value="P:L-arginine biosynthetic process"/>
    <property type="evidence" value="ECO:0007669"/>
    <property type="project" value="UniProtKB-UniRule"/>
</dbReference>
<keyword evidence="7" id="KW-0963">Cytoplasm</keyword>
<dbReference type="EC" id="1.2.1.38" evidence="7"/>
<organism evidence="9 10">
    <name type="scientific">Corynebacterium tapiri</name>
    <dbReference type="NCBI Taxonomy" id="1448266"/>
    <lineage>
        <taxon>Bacteria</taxon>
        <taxon>Bacillati</taxon>
        <taxon>Actinomycetota</taxon>
        <taxon>Actinomycetes</taxon>
        <taxon>Mycobacteriales</taxon>
        <taxon>Corynebacteriaceae</taxon>
        <taxon>Corynebacterium</taxon>
    </lineage>
</organism>
<dbReference type="InterPro" id="IPR050085">
    <property type="entry name" value="AGPR"/>
</dbReference>
<comment type="caution">
    <text evidence="9">The sequence shown here is derived from an EMBL/GenBank/DDBJ whole genome shotgun (WGS) entry which is preliminary data.</text>
</comment>
<dbReference type="Gene3D" id="3.30.360.10">
    <property type="entry name" value="Dihydrodipicolinate Reductase, domain 2"/>
    <property type="match status" value="1"/>
</dbReference>
<dbReference type="InterPro" id="IPR058924">
    <property type="entry name" value="AGPR_dimerisation_dom"/>
</dbReference>
<comment type="catalytic activity">
    <reaction evidence="6 7">
        <text>N-acetyl-L-glutamate 5-semialdehyde + phosphate + NADP(+) = N-acetyl-L-glutamyl 5-phosphate + NADPH + H(+)</text>
        <dbReference type="Rhea" id="RHEA:21588"/>
        <dbReference type="ChEBI" id="CHEBI:15378"/>
        <dbReference type="ChEBI" id="CHEBI:29123"/>
        <dbReference type="ChEBI" id="CHEBI:43474"/>
        <dbReference type="ChEBI" id="CHEBI:57783"/>
        <dbReference type="ChEBI" id="CHEBI:57936"/>
        <dbReference type="ChEBI" id="CHEBI:58349"/>
        <dbReference type="EC" id="1.2.1.38"/>
    </reaction>
</comment>
<evidence type="ECO:0000256" key="7">
    <source>
        <dbReference type="HAMAP-Rule" id="MF_00150"/>
    </source>
</evidence>
<keyword evidence="4 7" id="KW-0521">NADP</keyword>
<dbReference type="GO" id="GO:0005737">
    <property type="term" value="C:cytoplasm"/>
    <property type="evidence" value="ECO:0007669"/>
    <property type="project" value="UniProtKB-SubCell"/>
</dbReference>
<reference evidence="9 10" key="1">
    <citation type="submission" date="2019-06" db="EMBL/GenBank/DDBJ databases">
        <authorList>
            <person name="Li J."/>
        </authorList>
    </citation>
    <scope>NUCLEOTIDE SEQUENCE [LARGE SCALE GENOMIC DNA]</scope>
    <source>
        <strain evidence="9 10">LMG 28165</strain>
    </source>
</reference>
<evidence type="ECO:0000259" key="8">
    <source>
        <dbReference type="SMART" id="SM00859"/>
    </source>
</evidence>
<dbReference type="OrthoDB" id="9801289at2"/>
<keyword evidence="10" id="KW-1185">Reference proteome</keyword>
<dbReference type="InterPro" id="IPR000534">
    <property type="entry name" value="Semialdehyde_DH_NAD-bd"/>
</dbReference>
<dbReference type="InterPro" id="IPR036291">
    <property type="entry name" value="NAD(P)-bd_dom_sf"/>
</dbReference>
<keyword evidence="3 7" id="KW-0028">Amino-acid biosynthesis</keyword>
<dbReference type="InterPro" id="IPR000706">
    <property type="entry name" value="AGPR_type-1"/>
</dbReference>
<evidence type="ECO:0000256" key="5">
    <source>
        <dbReference type="ARBA" id="ARBA00023002"/>
    </source>
</evidence>
<dbReference type="EMBL" id="VDHJ01000022">
    <property type="protein sequence ID" value="TNL94366.1"/>
    <property type="molecule type" value="Genomic_DNA"/>
</dbReference>
<dbReference type="GO" id="GO:0070401">
    <property type="term" value="F:NADP+ binding"/>
    <property type="evidence" value="ECO:0007669"/>
    <property type="project" value="InterPro"/>
</dbReference>
<evidence type="ECO:0000256" key="3">
    <source>
        <dbReference type="ARBA" id="ARBA00022605"/>
    </source>
</evidence>
<dbReference type="FunFam" id="3.30.360.10:FF:000014">
    <property type="entry name" value="N-acetyl-gamma-glutamyl-phosphate reductase"/>
    <property type="match status" value="1"/>
</dbReference>
<dbReference type="Pfam" id="PF01118">
    <property type="entry name" value="Semialdhyde_dh"/>
    <property type="match status" value="1"/>
</dbReference>
<keyword evidence="5 7" id="KW-0560">Oxidoreductase</keyword>
<dbReference type="CDD" id="cd23934">
    <property type="entry name" value="AGPR_1_C"/>
    <property type="match status" value="1"/>
</dbReference>
<dbReference type="SUPFAM" id="SSF51735">
    <property type="entry name" value="NAD(P)-binding Rossmann-fold domains"/>
    <property type="match status" value="1"/>
</dbReference>
<dbReference type="Pfam" id="PF22698">
    <property type="entry name" value="Semialdhyde_dhC_1"/>
    <property type="match status" value="1"/>
</dbReference>
<dbReference type="RefSeq" id="WP_139466447.1">
    <property type="nucleotide sequence ID" value="NZ_VDHJ01000022.1"/>
</dbReference>
<keyword evidence="2 7" id="KW-0055">Arginine biosynthesis</keyword>
<evidence type="ECO:0000313" key="10">
    <source>
        <dbReference type="Proteomes" id="UP000312032"/>
    </source>
</evidence>
<dbReference type="UniPathway" id="UPA00068">
    <property type="reaction ID" value="UER00108"/>
</dbReference>
<dbReference type="PANTHER" id="PTHR32338">
    <property type="entry name" value="N-ACETYL-GAMMA-GLUTAMYL-PHOSPHATE REDUCTASE, CHLOROPLASTIC-RELATED-RELATED"/>
    <property type="match status" value="1"/>
</dbReference>
<evidence type="ECO:0000256" key="6">
    <source>
        <dbReference type="ARBA" id="ARBA00050557"/>
    </source>
</evidence>
<accession>A0A5C4U2A5</accession>
<protein>
    <recommendedName>
        <fullName evidence="7">N-acetyl-gamma-glutamyl-phosphate reductase</fullName>
        <shortName evidence="7">AGPR</shortName>
        <ecNumber evidence="7">1.2.1.38</ecNumber>
    </recommendedName>
    <alternativeName>
        <fullName evidence="7">N-acetyl-glutamate semialdehyde dehydrogenase</fullName>
        <shortName evidence="7">NAGSA dehydrogenase</shortName>
    </alternativeName>
</protein>
<dbReference type="AlphaFoldDB" id="A0A5C4U2A5"/>
<name>A0A5C4U2A5_9CORY</name>
<dbReference type="GO" id="GO:0003942">
    <property type="term" value="F:N-acetyl-gamma-glutamyl-phosphate reductase activity"/>
    <property type="evidence" value="ECO:0007669"/>
    <property type="project" value="UniProtKB-UniRule"/>
</dbReference>